<evidence type="ECO:0000256" key="1">
    <source>
        <dbReference type="SAM" id="MobiDB-lite"/>
    </source>
</evidence>
<gene>
    <name evidence="2" type="ORF">HJG63_008688</name>
</gene>
<evidence type="ECO:0000313" key="2">
    <source>
        <dbReference type="EMBL" id="KAF6422902.1"/>
    </source>
</evidence>
<dbReference type="AlphaFoldDB" id="A0A7J8DJ12"/>
<feature type="compositionally biased region" description="Polar residues" evidence="1">
    <location>
        <begin position="7"/>
        <end position="25"/>
    </location>
</feature>
<evidence type="ECO:0000313" key="3">
    <source>
        <dbReference type="Proteomes" id="UP000593571"/>
    </source>
</evidence>
<reference evidence="2 3" key="1">
    <citation type="journal article" date="2020" name="Nature">
        <title>Six reference-quality genomes reveal evolution of bat adaptations.</title>
        <authorList>
            <person name="Jebb D."/>
            <person name="Huang Z."/>
            <person name="Pippel M."/>
            <person name="Hughes G.M."/>
            <person name="Lavrichenko K."/>
            <person name="Devanna P."/>
            <person name="Winkler S."/>
            <person name="Jermiin L.S."/>
            <person name="Skirmuntt E.C."/>
            <person name="Katzourakis A."/>
            <person name="Burkitt-Gray L."/>
            <person name="Ray D.A."/>
            <person name="Sullivan K.A.M."/>
            <person name="Roscito J.G."/>
            <person name="Kirilenko B.M."/>
            <person name="Davalos L.M."/>
            <person name="Corthals A.P."/>
            <person name="Power M.L."/>
            <person name="Jones G."/>
            <person name="Ransome R.D."/>
            <person name="Dechmann D.K.N."/>
            <person name="Locatelli A.G."/>
            <person name="Puechmaille S.J."/>
            <person name="Fedrigo O."/>
            <person name="Jarvis E.D."/>
            <person name="Hiller M."/>
            <person name="Vernes S.C."/>
            <person name="Myers E.W."/>
            <person name="Teeling E.C."/>
        </authorList>
    </citation>
    <scope>NUCLEOTIDE SEQUENCE [LARGE SCALE GENOMIC DNA]</scope>
    <source>
        <strain evidence="2">MRouAeg1</strain>
        <tissue evidence="2">Muscle</tissue>
    </source>
</reference>
<dbReference type="Proteomes" id="UP000593571">
    <property type="component" value="Unassembled WGS sequence"/>
</dbReference>
<protein>
    <submittedName>
        <fullName evidence="2">Uncharacterized protein</fullName>
    </submittedName>
</protein>
<proteinExistence type="predicted"/>
<feature type="region of interest" description="Disordered" evidence="1">
    <location>
        <begin position="1"/>
        <end position="28"/>
    </location>
</feature>
<comment type="caution">
    <text evidence="2">The sequence shown here is derived from an EMBL/GenBank/DDBJ whole genome shotgun (WGS) entry which is preliminary data.</text>
</comment>
<organism evidence="2 3">
    <name type="scientific">Rousettus aegyptiacus</name>
    <name type="common">Egyptian fruit bat</name>
    <name type="synonym">Pteropus aegyptiacus</name>
    <dbReference type="NCBI Taxonomy" id="9407"/>
    <lineage>
        <taxon>Eukaryota</taxon>
        <taxon>Metazoa</taxon>
        <taxon>Chordata</taxon>
        <taxon>Craniata</taxon>
        <taxon>Vertebrata</taxon>
        <taxon>Euteleostomi</taxon>
        <taxon>Mammalia</taxon>
        <taxon>Eutheria</taxon>
        <taxon>Laurasiatheria</taxon>
        <taxon>Chiroptera</taxon>
        <taxon>Yinpterochiroptera</taxon>
        <taxon>Pteropodoidea</taxon>
        <taxon>Pteropodidae</taxon>
        <taxon>Rousettinae</taxon>
        <taxon>Rousettus</taxon>
    </lineage>
</organism>
<accession>A0A7J8DJ12</accession>
<sequence length="120" mass="13451">MVPDDQPPSNNACDHSSHSQHNQPPLSREEITRDFLKRGLKPSSLRIFFRNDSLERPAGSSADHDTTILSVKQLRVEAKTSNGNRLSESNRSYERLRLQVVDKGCVCVRPGILVRGGQRS</sequence>
<dbReference type="EMBL" id="JACASE010000012">
    <property type="protein sequence ID" value="KAF6422902.1"/>
    <property type="molecule type" value="Genomic_DNA"/>
</dbReference>
<keyword evidence="3" id="KW-1185">Reference proteome</keyword>
<name>A0A7J8DJ12_ROUAE</name>